<dbReference type="OrthoDB" id="1862401at2759"/>
<sequence>MFIKSWAYLFKHGDEAATLSLPPEITPDFDRSAIKDPKRLELIYLNEWITLTSSGSGNERNLRPCHKLKRHPNDEIVRATFGFTQEDIKKLREHVLLYKVDGDLTKPELHLSTFVLTYAYTITCIVKAKGGACPSVAVSFNVECMSHLDPSLPPTYFGSSIWFKGQRKGVLAGADEKIKARFAASKEPRLHAISVAGSPQLKFYESDFGLGRLKKVQIVEVSGIISMIDSPDGRGGVEVGLLLKKQEMENFATFLFQGLRNII</sequence>
<accession>A0A1R3I4Q8</accession>
<proteinExistence type="predicted"/>
<protein>
    <submittedName>
        <fullName evidence="3">Transferase</fullName>
    </submittedName>
</protein>
<dbReference type="InterPro" id="IPR023213">
    <property type="entry name" value="CAT-like_dom_sf"/>
</dbReference>
<keyword evidence="4" id="KW-1185">Reference proteome</keyword>
<dbReference type="AlphaFoldDB" id="A0A1R3I4Q8"/>
<evidence type="ECO:0000256" key="1">
    <source>
        <dbReference type="ARBA" id="ARBA00022679"/>
    </source>
</evidence>
<dbReference type="EMBL" id="AWUE01018914">
    <property type="protein sequence ID" value="OMO77560.1"/>
    <property type="molecule type" value="Genomic_DNA"/>
</dbReference>
<organism evidence="3 4">
    <name type="scientific">Corchorus olitorius</name>
    <dbReference type="NCBI Taxonomy" id="93759"/>
    <lineage>
        <taxon>Eukaryota</taxon>
        <taxon>Viridiplantae</taxon>
        <taxon>Streptophyta</taxon>
        <taxon>Embryophyta</taxon>
        <taxon>Tracheophyta</taxon>
        <taxon>Spermatophyta</taxon>
        <taxon>Magnoliopsida</taxon>
        <taxon>eudicotyledons</taxon>
        <taxon>Gunneridae</taxon>
        <taxon>Pentapetalae</taxon>
        <taxon>rosids</taxon>
        <taxon>malvids</taxon>
        <taxon>Malvales</taxon>
        <taxon>Malvaceae</taxon>
        <taxon>Grewioideae</taxon>
        <taxon>Apeibeae</taxon>
        <taxon>Corchorus</taxon>
    </lineage>
</organism>
<name>A0A1R3I4Q8_9ROSI</name>
<comment type="caution">
    <text evidence="3">The sequence shown here is derived from an EMBL/GenBank/DDBJ whole genome shotgun (WGS) entry which is preliminary data.</text>
</comment>
<keyword evidence="1 3" id="KW-0808">Transferase</keyword>
<dbReference type="InterPro" id="IPR051504">
    <property type="entry name" value="Plant_metabolite_acyltrans"/>
</dbReference>
<evidence type="ECO:0000313" key="3">
    <source>
        <dbReference type="EMBL" id="OMO77560.1"/>
    </source>
</evidence>
<dbReference type="GO" id="GO:0016747">
    <property type="term" value="F:acyltransferase activity, transferring groups other than amino-acyl groups"/>
    <property type="evidence" value="ECO:0007669"/>
    <property type="project" value="UniProtKB-ARBA"/>
</dbReference>
<gene>
    <name evidence="3" type="ORF">COLO4_25094</name>
</gene>
<dbReference type="Proteomes" id="UP000187203">
    <property type="component" value="Unassembled WGS sequence"/>
</dbReference>
<dbReference type="PANTHER" id="PTHR31625">
    <property type="match status" value="1"/>
</dbReference>
<dbReference type="Gene3D" id="3.30.559.10">
    <property type="entry name" value="Chloramphenicol acetyltransferase-like domain"/>
    <property type="match status" value="3"/>
</dbReference>
<evidence type="ECO:0000256" key="2">
    <source>
        <dbReference type="ARBA" id="ARBA00023315"/>
    </source>
</evidence>
<evidence type="ECO:0000313" key="4">
    <source>
        <dbReference type="Proteomes" id="UP000187203"/>
    </source>
</evidence>
<keyword evidence="2" id="KW-0012">Acyltransferase</keyword>
<reference evidence="4" key="1">
    <citation type="submission" date="2013-09" db="EMBL/GenBank/DDBJ databases">
        <title>Corchorus olitorius genome sequencing.</title>
        <authorList>
            <person name="Alam M."/>
            <person name="Haque M.S."/>
            <person name="Islam M.S."/>
            <person name="Emdad E.M."/>
            <person name="Islam M.M."/>
            <person name="Ahmed B."/>
            <person name="Halim A."/>
            <person name="Hossen Q.M.M."/>
            <person name="Hossain M.Z."/>
            <person name="Ahmed R."/>
            <person name="Khan M.M."/>
            <person name="Islam R."/>
            <person name="Rashid M.M."/>
            <person name="Khan S.A."/>
            <person name="Rahman M.S."/>
            <person name="Alam M."/>
            <person name="Yahiya A.S."/>
            <person name="Khan M.S."/>
            <person name="Azam M.S."/>
            <person name="Haque T."/>
            <person name="Lashkar M.Z.H."/>
            <person name="Akhand A.I."/>
            <person name="Morshed G."/>
            <person name="Roy S."/>
            <person name="Uddin K.S."/>
            <person name="Rabeya T."/>
            <person name="Hossain A.S."/>
            <person name="Chowdhury A."/>
            <person name="Snigdha A.R."/>
            <person name="Mortoza M.S."/>
            <person name="Matin S.A."/>
            <person name="Hoque S.M.E."/>
            <person name="Islam M.K."/>
            <person name="Roy D.K."/>
            <person name="Haider R."/>
            <person name="Moosa M.M."/>
            <person name="Elias S.M."/>
            <person name="Hasan A.M."/>
            <person name="Jahan S."/>
            <person name="Shafiuddin M."/>
            <person name="Mahmood N."/>
            <person name="Shommy N.S."/>
        </authorList>
    </citation>
    <scope>NUCLEOTIDE SEQUENCE [LARGE SCALE GENOMIC DNA]</scope>
    <source>
        <strain evidence="4">cv. O-4</strain>
    </source>
</reference>
<dbReference type="STRING" id="93759.A0A1R3I4Q8"/>